<dbReference type="CDD" id="cd08422">
    <property type="entry name" value="PBP2_CrgA_like"/>
    <property type="match status" value="1"/>
</dbReference>
<dbReference type="GO" id="GO:0043565">
    <property type="term" value="F:sequence-specific DNA binding"/>
    <property type="evidence" value="ECO:0007669"/>
    <property type="project" value="TreeGrafter"/>
</dbReference>
<dbReference type="InterPro" id="IPR036390">
    <property type="entry name" value="WH_DNA-bd_sf"/>
</dbReference>
<dbReference type="GO" id="GO:0006351">
    <property type="term" value="P:DNA-templated transcription"/>
    <property type="evidence" value="ECO:0007669"/>
    <property type="project" value="TreeGrafter"/>
</dbReference>
<organism evidence="6 7">
    <name type="scientific">Silvanigrella paludirubra</name>
    <dbReference type="NCBI Taxonomy" id="2499159"/>
    <lineage>
        <taxon>Bacteria</taxon>
        <taxon>Pseudomonadati</taxon>
        <taxon>Bdellovibrionota</taxon>
        <taxon>Oligoflexia</taxon>
        <taxon>Silvanigrellales</taxon>
        <taxon>Silvanigrellaceae</taxon>
        <taxon>Silvanigrella</taxon>
    </lineage>
</organism>
<dbReference type="InterPro" id="IPR000847">
    <property type="entry name" value="LysR_HTH_N"/>
</dbReference>
<dbReference type="InterPro" id="IPR058163">
    <property type="entry name" value="LysR-type_TF_proteobact-type"/>
</dbReference>
<proteinExistence type="inferred from homology"/>
<dbReference type="Pfam" id="PF03466">
    <property type="entry name" value="LysR_substrate"/>
    <property type="match status" value="1"/>
</dbReference>
<dbReference type="PROSITE" id="PS50931">
    <property type="entry name" value="HTH_LYSR"/>
    <property type="match status" value="1"/>
</dbReference>
<protein>
    <submittedName>
        <fullName evidence="6">LysR family transcriptional regulator</fullName>
    </submittedName>
</protein>
<dbReference type="GO" id="GO:0003700">
    <property type="term" value="F:DNA-binding transcription factor activity"/>
    <property type="evidence" value="ECO:0007669"/>
    <property type="project" value="InterPro"/>
</dbReference>
<evidence type="ECO:0000256" key="4">
    <source>
        <dbReference type="ARBA" id="ARBA00023163"/>
    </source>
</evidence>
<comment type="caution">
    <text evidence="6">The sequence shown here is derived from an EMBL/GenBank/DDBJ whole genome shotgun (WGS) entry which is preliminary data.</text>
</comment>
<dbReference type="AlphaFoldDB" id="A0A6N6VTL1"/>
<dbReference type="InterPro" id="IPR005119">
    <property type="entry name" value="LysR_subst-bd"/>
</dbReference>
<dbReference type="Gene3D" id="1.10.10.10">
    <property type="entry name" value="Winged helix-like DNA-binding domain superfamily/Winged helix DNA-binding domain"/>
    <property type="match status" value="1"/>
</dbReference>
<evidence type="ECO:0000259" key="5">
    <source>
        <dbReference type="PROSITE" id="PS50931"/>
    </source>
</evidence>
<feature type="domain" description="HTH lysR-type" evidence="5">
    <location>
        <begin position="1"/>
        <end position="58"/>
    </location>
</feature>
<comment type="similarity">
    <text evidence="1">Belongs to the LysR transcriptional regulatory family.</text>
</comment>
<keyword evidence="2" id="KW-0805">Transcription regulation</keyword>
<dbReference type="SUPFAM" id="SSF53850">
    <property type="entry name" value="Periplasmic binding protein-like II"/>
    <property type="match status" value="1"/>
</dbReference>
<dbReference type="PANTHER" id="PTHR30537:SF5">
    <property type="entry name" value="HTH-TYPE TRANSCRIPTIONAL ACTIVATOR TTDR-RELATED"/>
    <property type="match status" value="1"/>
</dbReference>
<keyword evidence="4" id="KW-0804">Transcription</keyword>
<evidence type="ECO:0000256" key="2">
    <source>
        <dbReference type="ARBA" id="ARBA00023015"/>
    </source>
</evidence>
<dbReference type="InterPro" id="IPR036388">
    <property type="entry name" value="WH-like_DNA-bd_sf"/>
</dbReference>
<sequence>MELDAIVVFTKVVETKSFSGAARLLKMPKTTVSSKIAGLEKRLGVTLIQRTTRHLNITESGLVFYNHCVNAIKSIEQGESEILSRQEKPKGLLKITFPVGISSSILARIISEYLNKYPDVTIELIVTNRLVDLIREGFDLAIRAGQLSDSTLRTKKFFDVHFSLWASHDFIKNNNKINHPLDLKTHSLIMHNSLNLRNFELIKGKESFILKDESRVMSDDFQIIKELILLNNGIGLLPNHVLNNKHDLDNLIQVLPDWKFNSTGSFSFVFPAQKYASPKVKSFIELALDRINKT</sequence>
<evidence type="ECO:0000313" key="6">
    <source>
        <dbReference type="EMBL" id="KAB8039513.1"/>
    </source>
</evidence>
<keyword evidence="3" id="KW-0238">DNA-binding</keyword>
<dbReference type="EMBL" id="WFLM01000002">
    <property type="protein sequence ID" value="KAB8039513.1"/>
    <property type="molecule type" value="Genomic_DNA"/>
</dbReference>
<name>A0A6N6VTL1_9BACT</name>
<evidence type="ECO:0000313" key="7">
    <source>
        <dbReference type="Proteomes" id="UP000437748"/>
    </source>
</evidence>
<dbReference type="RefSeq" id="WP_153418738.1">
    <property type="nucleotide sequence ID" value="NZ_WFLM01000002.1"/>
</dbReference>
<dbReference type="Gene3D" id="3.40.190.290">
    <property type="match status" value="1"/>
</dbReference>
<evidence type="ECO:0000256" key="1">
    <source>
        <dbReference type="ARBA" id="ARBA00009437"/>
    </source>
</evidence>
<accession>A0A6N6VTL1</accession>
<gene>
    <name evidence="6" type="ORF">GCL60_04465</name>
</gene>
<keyword evidence="7" id="KW-1185">Reference proteome</keyword>
<dbReference type="SUPFAM" id="SSF46785">
    <property type="entry name" value="Winged helix' DNA-binding domain"/>
    <property type="match status" value="1"/>
</dbReference>
<dbReference type="FunFam" id="1.10.10.10:FF:000001">
    <property type="entry name" value="LysR family transcriptional regulator"/>
    <property type="match status" value="1"/>
</dbReference>
<dbReference type="Proteomes" id="UP000437748">
    <property type="component" value="Unassembled WGS sequence"/>
</dbReference>
<reference evidence="6 7" key="1">
    <citation type="submission" date="2019-10" db="EMBL/GenBank/DDBJ databases">
        <title>New species of Slilvanegrellaceae.</title>
        <authorList>
            <person name="Pitt A."/>
            <person name="Hahn M.W."/>
        </authorList>
    </citation>
    <scope>NUCLEOTIDE SEQUENCE [LARGE SCALE GENOMIC DNA]</scope>
    <source>
        <strain evidence="6 7">SP-Ram-0.45-NSY-1</strain>
    </source>
</reference>
<dbReference type="Pfam" id="PF00126">
    <property type="entry name" value="HTH_1"/>
    <property type="match status" value="1"/>
</dbReference>
<dbReference type="OrthoDB" id="5291518at2"/>
<dbReference type="PANTHER" id="PTHR30537">
    <property type="entry name" value="HTH-TYPE TRANSCRIPTIONAL REGULATOR"/>
    <property type="match status" value="1"/>
</dbReference>
<evidence type="ECO:0000256" key="3">
    <source>
        <dbReference type="ARBA" id="ARBA00023125"/>
    </source>
</evidence>